<dbReference type="Pfam" id="PF00001">
    <property type="entry name" value="7tm_1"/>
    <property type="match status" value="2"/>
</dbReference>
<dbReference type="PRINTS" id="PR00237">
    <property type="entry name" value="GPCRRHODOPSN"/>
</dbReference>
<comment type="similarity">
    <text evidence="2">Belongs to the G-protein coupled receptor 1 family.</text>
</comment>
<evidence type="ECO:0000259" key="10">
    <source>
        <dbReference type="PROSITE" id="PS50262"/>
    </source>
</evidence>
<feature type="domain" description="G-protein coupled receptors family 1 profile" evidence="10">
    <location>
        <begin position="57"/>
        <end position="264"/>
    </location>
</feature>
<evidence type="ECO:0000256" key="8">
    <source>
        <dbReference type="SAM" id="MobiDB-lite"/>
    </source>
</evidence>
<gene>
    <name evidence="11" type="ORF">LAZ67_4002151</name>
</gene>
<dbReference type="PANTHER" id="PTHR24241">
    <property type="entry name" value="NEUROPEPTIDE RECEPTOR-RELATED G-PROTEIN COUPLED RECEPTOR"/>
    <property type="match status" value="1"/>
</dbReference>
<dbReference type="SUPFAM" id="SSF81321">
    <property type="entry name" value="Family A G protein-coupled receptor-like"/>
    <property type="match status" value="2"/>
</dbReference>
<keyword evidence="6 9" id="KW-0472">Membrane</keyword>
<keyword evidence="12" id="KW-1185">Reference proteome</keyword>
<dbReference type="PROSITE" id="PS50262">
    <property type="entry name" value="G_PROTEIN_RECEP_F1_2"/>
    <property type="match status" value="2"/>
</dbReference>
<evidence type="ECO:0000256" key="9">
    <source>
        <dbReference type="SAM" id="Phobius"/>
    </source>
</evidence>
<feature type="transmembrane region" description="Helical" evidence="9">
    <location>
        <begin position="129"/>
        <end position="158"/>
    </location>
</feature>
<feature type="region of interest" description="Disordered" evidence="8">
    <location>
        <begin position="1"/>
        <end position="29"/>
    </location>
</feature>
<keyword evidence="4 9" id="KW-0812">Transmembrane</keyword>
<accession>A0ABY6KCS0</accession>
<evidence type="ECO:0000313" key="11">
    <source>
        <dbReference type="EMBL" id="UYV66574.1"/>
    </source>
</evidence>
<reference evidence="11 12" key="1">
    <citation type="submission" date="2022-01" db="EMBL/GenBank/DDBJ databases">
        <title>A chromosomal length assembly of Cordylochernes scorpioides.</title>
        <authorList>
            <person name="Zeh D."/>
            <person name="Zeh J."/>
        </authorList>
    </citation>
    <scope>NUCLEOTIDE SEQUENCE [LARGE SCALE GENOMIC DNA]</scope>
    <source>
        <strain evidence="11">IN4F17</strain>
        <tissue evidence="11">Whole Body</tissue>
    </source>
</reference>
<evidence type="ECO:0000256" key="1">
    <source>
        <dbReference type="ARBA" id="ARBA00004651"/>
    </source>
</evidence>
<dbReference type="CDD" id="cd00637">
    <property type="entry name" value="7tm_classA_rhodopsin-like"/>
    <property type="match status" value="1"/>
</dbReference>
<evidence type="ECO:0000256" key="5">
    <source>
        <dbReference type="ARBA" id="ARBA00022989"/>
    </source>
</evidence>
<evidence type="ECO:0000313" key="12">
    <source>
        <dbReference type="Proteomes" id="UP001235939"/>
    </source>
</evidence>
<feature type="transmembrane region" description="Helical" evidence="9">
    <location>
        <begin position="372"/>
        <end position="396"/>
    </location>
</feature>
<feature type="transmembrane region" description="Helical" evidence="9">
    <location>
        <begin position="336"/>
        <end position="360"/>
    </location>
</feature>
<evidence type="ECO:0000256" key="6">
    <source>
        <dbReference type="ARBA" id="ARBA00023136"/>
    </source>
</evidence>
<feature type="transmembrane region" description="Helical" evidence="9">
    <location>
        <begin position="204"/>
        <end position="222"/>
    </location>
</feature>
<keyword evidence="3" id="KW-1003">Cell membrane</keyword>
<keyword evidence="5 9" id="KW-1133">Transmembrane helix</keyword>
<comment type="subcellular location">
    <subcellularLocation>
        <location evidence="1">Cell membrane</location>
        <topology evidence="1">Multi-pass membrane protein</topology>
    </subcellularLocation>
</comment>
<dbReference type="InterPro" id="IPR000276">
    <property type="entry name" value="GPCR_Rhodpsn"/>
</dbReference>
<feature type="compositionally biased region" description="Basic and acidic residues" evidence="8">
    <location>
        <begin position="12"/>
        <end position="25"/>
    </location>
</feature>
<name>A0ABY6KCS0_9ARAC</name>
<keyword evidence="7" id="KW-0675">Receptor</keyword>
<proteinExistence type="inferred from homology"/>
<feature type="transmembrane region" description="Helical" evidence="9">
    <location>
        <begin position="77"/>
        <end position="96"/>
    </location>
</feature>
<dbReference type="Proteomes" id="UP001235939">
    <property type="component" value="Chromosome 04"/>
</dbReference>
<evidence type="ECO:0000256" key="7">
    <source>
        <dbReference type="ARBA" id="ARBA00023170"/>
    </source>
</evidence>
<organism evidence="11 12">
    <name type="scientific">Cordylochernes scorpioides</name>
    <dbReference type="NCBI Taxonomy" id="51811"/>
    <lineage>
        <taxon>Eukaryota</taxon>
        <taxon>Metazoa</taxon>
        <taxon>Ecdysozoa</taxon>
        <taxon>Arthropoda</taxon>
        <taxon>Chelicerata</taxon>
        <taxon>Arachnida</taxon>
        <taxon>Pseudoscorpiones</taxon>
        <taxon>Cheliferoidea</taxon>
        <taxon>Chernetidae</taxon>
        <taxon>Cordylochernes</taxon>
    </lineage>
</organism>
<evidence type="ECO:0000256" key="2">
    <source>
        <dbReference type="ARBA" id="ARBA00010663"/>
    </source>
</evidence>
<dbReference type="PANTHER" id="PTHR24241:SF76">
    <property type="entry name" value="NEUROPEPTIDE SIFAMIDE RECEPTOR"/>
    <property type="match status" value="1"/>
</dbReference>
<dbReference type="EMBL" id="CP092866">
    <property type="protein sequence ID" value="UYV66574.1"/>
    <property type="molecule type" value="Genomic_DNA"/>
</dbReference>
<protein>
    <recommendedName>
        <fullName evidence="10">G-protein coupled receptors family 1 profile domain-containing protein</fullName>
    </recommendedName>
</protein>
<evidence type="ECO:0000256" key="4">
    <source>
        <dbReference type="ARBA" id="ARBA00022692"/>
    </source>
</evidence>
<evidence type="ECO:0000256" key="3">
    <source>
        <dbReference type="ARBA" id="ARBA00022475"/>
    </source>
</evidence>
<sequence length="450" mass="51526">MTYGKVKNMKSNGERKNKSVQERESNPQPSAYRPRCMYHCPAVVYIQPVYYSGICCRYFAIVHPLESRWRRQSKSRAARILVAVWVTPCVVAAPFLRRAESVTVSLNSSYGAITRHVCYVPFSPLFRRAYYTFLFVAIYALPLLVIAGTCARIAAVLLKGATFHRQDSLRRKEAHRRKVLPTLATYSTDRFIGTNMKRNLWSQIAKMVSVVAVAFAISWTPYFLVSIVTQYQPVNYFEKHNYFFTMLCINLFAFVNSCVNPLIYVIMSSRIRNRCRRILSCGLPSTSGDSIACHTEEVRLSRRSEYSFSGSTRHPHSQSNNNICANYSVDFQIAKMVSVVAVAFAISWTPYFLVSIVTQYQPVNYFEKHNYFFTMLCINLFAFVNSCVNPLIYVIMSSRIRNRCRRILSCGLPSTSGDSIACHTEEVRLSRRSEYSFSGSTRHPHSQSNN</sequence>
<feature type="non-terminal residue" evidence="11">
    <location>
        <position position="450"/>
    </location>
</feature>
<feature type="domain" description="G-protein coupled receptors family 1 profile" evidence="10">
    <location>
        <begin position="332"/>
        <end position="393"/>
    </location>
</feature>
<feature type="transmembrane region" description="Helical" evidence="9">
    <location>
        <begin position="242"/>
        <end position="267"/>
    </location>
</feature>
<dbReference type="Gene3D" id="1.20.1070.10">
    <property type="entry name" value="Rhodopsin 7-helix transmembrane proteins"/>
    <property type="match status" value="2"/>
</dbReference>
<dbReference type="InterPro" id="IPR017452">
    <property type="entry name" value="GPCR_Rhodpsn_7TM"/>
</dbReference>